<reference evidence="4 5" key="1">
    <citation type="submission" date="2015-07" db="EMBL/GenBank/DDBJ databases">
        <title>The genome of Eufriesea mexicana.</title>
        <authorList>
            <person name="Pan H."/>
            <person name="Kapheim K."/>
        </authorList>
    </citation>
    <scope>NUCLEOTIDE SEQUENCE [LARGE SCALE GENOMIC DNA]</scope>
    <source>
        <strain evidence="4">0111107269</strain>
        <tissue evidence="4">Whole body</tissue>
    </source>
</reference>
<dbReference type="Gene3D" id="3.40.30.10">
    <property type="entry name" value="Glutaredoxin"/>
    <property type="match status" value="1"/>
</dbReference>
<keyword evidence="1" id="KW-1015">Disulfide bond</keyword>
<gene>
    <name evidence="4" type="ORF">WN48_06965</name>
</gene>
<evidence type="ECO:0000259" key="2">
    <source>
        <dbReference type="PROSITE" id="PS51352"/>
    </source>
</evidence>
<dbReference type="CDD" id="cd02947">
    <property type="entry name" value="TRX_family"/>
    <property type="match status" value="1"/>
</dbReference>
<evidence type="ECO:0000256" key="1">
    <source>
        <dbReference type="ARBA" id="ARBA00023157"/>
    </source>
</evidence>
<dbReference type="FunFam" id="3.40.30.10:FF:000245">
    <property type="entry name" value="Thioredoxin"/>
    <property type="match status" value="1"/>
</dbReference>
<organism evidence="4 5">
    <name type="scientific">Eufriesea mexicana</name>
    <dbReference type="NCBI Taxonomy" id="516756"/>
    <lineage>
        <taxon>Eukaryota</taxon>
        <taxon>Metazoa</taxon>
        <taxon>Ecdysozoa</taxon>
        <taxon>Arthropoda</taxon>
        <taxon>Hexapoda</taxon>
        <taxon>Insecta</taxon>
        <taxon>Pterygota</taxon>
        <taxon>Neoptera</taxon>
        <taxon>Endopterygota</taxon>
        <taxon>Hymenoptera</taxon>
        <taxon>Apocrita</taxon>
        <taxon>Aculeata</taxon>
        <taxon>Apoidea</taxon>
        <taxon>Anthophila</taxon>
        <taxon>Apidae</taxon>
        <taxon>Eufriesea</taxon>
    </lineage>
</organism>
<dbReference type="InterPro" id="IPR036249">
    <property type="entry name" value="Thioredoxin-like_sf"/>
</dbReference>
<feature type="domain" description="PITH" evidence="3">
    <location>
        <begin position="114"/>
        <end position="283"/>
    </location>
</feature>
<dbReference type="AlphaFoldDB" id="A0A310SS58"/>
<dbReference type="PROSITE" id="PS51352">
    <property type="entry name" value="THIOREDOXIN_2"/>
    <property type="match status" value="1"/>
</dbReference>
<keyword evidence="5" id="KW-1185">Reference proteome</keyword>
<dbReference type="Gene3D" id="2.60.120.470">
    <property type="entry name" value="PITH domain"/>
    <property type="match status" value="1"/>
</dbReference>
<evidence type="ECO:0000313" key="5">
    <source>
        <dbReference type="Proteomes" id="UP000250275"/>
    </source>
</evidence>
<dbReference type="PROSITE" id="PS51532">
    <property type="entry name" value="PITH"/>
    <property type="match status" value="1"/>
</dbReference>
<dbReference type="InterPro" id="IPR017937">
    <property type="entry name" value="Thioredoxin_CS"/>
</dbReference>
<dbReference type="SUPFAM" id="SSF49785">
    <property type="entry name" value="Galactose-binding domain-like"/>
    <property type="match status" value="1"/>
</dbReference>
<dbReference type="PRINTS" id="PR00421">
    <property type="entry name" value="THIOREDOXIN"/>
</dbReference>
<evidence type="ECO:0000259" key="3">
    <source>
        <dbReference type="PROSITE" id="PS51532"/>
    </source>
</evidence>
<dbReference type="InterPro" id="IPR010400">
    <property type="entry name" value="PITH_dom"/>
</dbReference>
<dbReference type="Pfam" id="PF00085">
    <property type="entry name" value="Thioredoxin"/>
    <property type="match status" value="1"/>
</dbReference>
<dbReference type="InterPro" id="IPR008979">
    <property type="entry name" value="Galactose-bd-like_sf"/>
</dbReference>
<dbReference type="SUPFAM" id="SSF52833">
    <property type="entry name" value="Thioredoxin-like"/>
    <property type="match status" value="1"/>
</dbReference>
<dbReference type="PANTHER" id="PTHR46115">
    <property type="entry name" value="THIOREDOXIN-LIKE PROTEIN 1"/>
    <property type="match status" value="1"/>
</dbReference>
<dbReference type="PROSITE" id="PS00194">
    <property type="entry name" value="THIOREDOXIN_1"/>
    <property type="match status" value="1"/>
</dbReference>
<feature type="domain" description="Thioredoxin" evidence="2">
    <location>
        <begin position="1"/>
        <end position="124"/>
    </location>
</feature>
<dbReference type="InterPro" id="IPR037047">
    <property type="entry name" value="PITH_dom_sf"/>
</dbReference>
<dbReference type="Proteomes" id="UP000250275">
    <property type="component" value="Unassembled WGS sequence"/>
</dbReference>
<dbReference type="OrthoDB" id="2121326at2759"/>
<name>A0A310SS58_9HYME</name>
<evidence type="ECO:0000313" key="4">
    <source>
        <dbReference type="EMBL" id="OAD62587.1"/>
    </source>
</evidence>
<sequence length="287" mass="31728">MSAVRVINDDSQFYGEMASAGTKLVVVDFTAAWCGPCQIIAPIFEQLSVKYSNAVFLKVDVDKCAETAAKQGVSAMPTFIFYRNQTKLGLCQGADPVGLESKILQFYDSGDTEDSESPVSGHMDLSSFITKAQCECLNESDDHNFLQCLTADDGYLESDCDEQLILSIAFSQSVKVHSLKIKAPKDKGPKNIKIYINQPRTIDFDMADSNTSIQDLTLSEKDIEEGIPISLRYVKFQNVQNIQIFVKDNQSGSETTRIDHITIFGSPISTTNMGEFKRLDGKKGESH</sequence>
<proteinExistence type="predicted"/>
<protein>
    <submittedName>
        <fullName evidence="4">Thioredoxin-like protein 1</fullName>
    </submittedName>
</protein>
<accession>A0A310SS58</accession>
<dbReference type="Pfam" id="PF06201">
    <property type="entry name" value="PITH"/>
    <property type="match status" value="1"/>
</dbReference>
<dbReference type="EMBL" id="KQ759847">
    <property type="protein sequence ID" value="OAD62587.1"/>
    <property type="molecule type" value="Genomic_DNA"/>
</dbReference>
<dbReference type="GO" id="GO:0005737">
    <property type="term" value="C:cytoplasm"/>
    <property type="evidence" value="ECO:0007669"/>
    <property type="project" value="UniProtKB-ARBA"/>
</dbReference>
<dbReference type="InterPro" id="IPR013766">
    <property type="entry name" value="Thioredoxin_domain"/>
</dbReference>